<evidence type="ECO:0000313" key="3">
    <source>
        <dbReference type="Proteomes" id="UP000259812"/>
    </source>
</evidence>
<gene>
    <name evidence="2" type="primary">40</name>
    <name evidence="2" type="ORF">PBI_THONKO_40</name>
</gene>
<sequence>MAITQVGFDTSKPIGQRLDPDMQAEVKALSPTEVDDGDITEPKIAPDAVTRDKIAPGAVGKTELGQDAVEAPHLADGAVGTPALAANSVTAEKAGVGVVTITDANGNPVELTLTMMTQAAYDALDEPDPNFGYLLY</sequence>
<name>A0A346FC87_9CAUD</name>
<reference evidence="3" key="1">
    <citation type="submission" date="2018-07" db="EMBL/GenBank/DDBJ databases">
        <authorList>
            <person name="Quirk P.G."/>
            <person name="Krulwich T.A."/>
        </authorList>
    </citation>
    <scope>NUCLEOTIDE SEQUENCE [LARGE SCALE GENOMIC DNA]</scope>
</reference>
<dbReference type="Proteomes" id="UP000259812">
    <property type="component" value="Genome"/>
</dbReference>
<dbReference type="RefSeq" id="YP_009949391.1">
    <property type="nucleotide sequence ID" value="NC_051580.1"/>
</dbReference>
<dbReference type="InterPro" id="IPR056923">
    <property type="entry name" value="Minor_tail_gp31_C"/>
</dbReference>
<feature type="domain" description="Minor tail protein gp31 C-terminal" evidence="1">
    <location>
        <begin position="111"/>
        <end position="135"/>
    </location>
</feature>
<dbReference type="EMBL" id="MH632120">
    <property type="protein sequence ID" value="AXN53312.1"/>
    <property type="molecule type" value="Genomic_DNA"/>
</dbReference>
<proteinExistence type="predicted"/>
<protein>
    <recommendedName>
        <fullName evidence="1">Minor tail protein gp31 C-terminal domain-containing protein</fullName>
    </recommendedName>
</protein>
<dbReference type="KEGG" id="vg:60320795"/>
<organism evidence="2 3">
    <name type="scientific">Mycobacterium phage Thonko</name>
    <dbReference type="NCBI Taxonomy" id="2282910"/>
    <lineage>
        <taxon>Viruses</taxon>
        <taxon>Duplodnaviria</taxon>
        <taxon>Heunggongvirae</taxon>
        <taxon>Uroviricota</taxon>
        <taxon>Caudoviricetes</taxon>
        <taxon>Bclasvirinae</taxon>
        <taxon>Thonkovirus</taxon>
        <taxon>Thonkovirus thonko</taxon>
    </lineage>
</organism>
<dbReference type="Pfam" id="PF24243">
    <property type="entry name" value="Phage_tail_C"/>
    <property type="match status" value="1"/>
</dbReference>
<evidence type="ECO:0000313" key="2">
    <source>
        <dbReference type="EMBL" id="AXN53312.1"/>
    </source>
</evidence>
<evidence type="ECO:0000259" key="1">
    <source>
        <dbReference type="Pfam" id="PF24243"/>
    </source>
</evidence>
<keyword evidence="3" id="KW-1185">Reference proteome</keyword>
<accession>A0A346FC87</accession>
<dbReference type="GeneID" id="60320795"/>